<dbReference type="PANTHER" id="PTHR39191">
    <property type="entry name" value="GALACTOSE-1-PHOSPHATE URIDYLYLTRANSFERASE"/>
    <property type="match status" value="1"/>
</dbReference>
<dbReference type="HAMAP" id="MF_00571">
    <property type="entry name" value="GalP_UDP_trans"/>
    <property type="match status" value="1"/>
</dbReference>
<comment type="subcellular location">
    <subcellularLocation>
        <location evidence="2 10">Cytoplasm</location>
    </subcellularLocation>
</comment>
<evidence type="ECO:0000256" key="6">
    <source>
        <dbReference type="ARBA" id="ARBA00022679"/>
    </source>
</evidence>
<evidence type="ECO:0000313" key="13">
    <source>
        <dbReference type="EMBL" id="MFC0211828.1"/>
    </source>
</evidence>
<dbReference type="EMBL" id="JBHLWN010000022">
    <property type="protein sequence ID" value="MFC0211828.1"/>
    <property type="molecule type" value="Genomic_DNA"/>
</dbReference>
<evidence type="ECO:0000256" key="7">
    <source>
        <dbReference type="ARBA" id="ARBA00022695"/>
    </source>
</evidence>
<organism evidence="13 14">
    <name type="scientific">Paenibacillus chartarius</name>
    <dbReference type="NCBI Taxonomy" id="747481"/>
    <lineage>
        <taxon>Bacteria</taxon>
        <taxon>Bacillati</taxon>
        <taxon>Bacillota</taxon>
        <taxon>Bacilli</taxon>
        <taxon>Bacillales</taxon>
        <taxon>Paenibacillaceae</taxon>
        <taxon>Paenibacillus</taxon>
    </lineage>
</organism>
<dbReference type="Pfam" id="PF01087">
    <property type="entry name" value="GalP_UDP_transf"/>
    <property type="match status" value="1"/>
</dbReference>
<evidence type="ECO:0000259" key="11">
    <source>
        <dbReference type="Pfam" id="PF01087"/>
    </source>
</evidence>
<evidence type="ECO:0000313" key="14">
    <source>
        <dbReference type="Proteomes" id="UP001589776"/>
    </source>
</evidence>
<evidence type="ECO:0000256" key="8">
    <source>
        <dbReference type="ARBA" id="ARBA00023144"/>
    </source>
</evidence>
<comment type="pathway">
    <text evidence="3 10">Carbohydrate metabolism; galactose metabolism.</text>
</comment>
<dbReference type="InterPro" id="IPR005849">
    <property type="entry name" value="GalP_Utransf_N"/>
</dbReference>
<comment type="caution">
    <text evidence="13">The sequence shown here is derived from an EMBL/GenBank/DDBJ whole genome shotgun (WGS) entry which is preliminary data.</text>
</comment>
<dbReference type="PIRSF" id="PIRSF006005">
    <property type="entry name" value="GalT_BS"/>
    <property type="match status" value="1"/>
</dbReference>
<evidence type="ECO:0000256" key="4">
    <source>
        <dbReference type="ARBA" id="ARBA00008706"/>
    </source>
</evidence>
<dbReference type="Pfam" id="PF02744">
    <property type="entry name" value="GalP_UDP_tr_C"/>
    <property type="match status" value="1"/>
</dbReference>
<feature type="domain" description="Galactose-1-phosphate uridyl transferase C-terminal" evidence="12">
    <location>
        <begin position="253"/>
        <end position="440"/>
    </location>
</feature>
<evidence type="ECO:0000259" key="12">
    <source>
        <dbReference type="Pfam" id="PF02744"/>
    </source>
</evidence>
<keyword evidence="9 10" id="KW-0119">Carbohydrate metabolism</keyword>
<keyword evidence="14" id="KW-1185">Reference proteome</keyword>
<keyword evidence="5 10" id="KW-0963">Cytoplasm</keyword>
<evidence type="ECO:0000256" key="5">
    <source>
        <dbReference type="ARBA" id="ARBA00022490"/>
    </source>
</evidence>
<proteinExistence type="inferred from homology"/>
<dbReference type="RefSeq" id="WP_377468833.1">
    <property type="nucleotide sequence ID" value="NZ_JBHLWN010000022.1"/>
</dbReference>
<dbReference type="InterPro" id="IPR005850">
    <property type="entry name" value="GalP_Utransf_C"/>
</dbReference>
<comment type="catalytic activity">
    <reaction evidence="1 10">
        <text>alpha-D-galactose 1-phosphate + UDP-alpha-D-glucose = alpha-D-glucose 1-phosphate + UDP-alpha-D-galactose</text>
        <dbReference type="Rhea" id="RHEA:13989"/>
        <dbReference type="ChEBI" id="CHEBI:58336"/>
        <dbReference type="ChEBI" id="CHEBI:58601"/>
        <dbReference type="ChEBI" id="CHEBI:58885"/>
        <dbReference type="ChEBI" id="CHEBI:66914"/>
        <dbReference type="EC" id="2.7.7.12"/>
    </reaction>
</comment>
<evidence type="ECO:0000256" key="1">
    <source>
        <dbReference type="ARBA" id="ARBA00001107"/>
    </source>
</evidence>
<accession>A0ABV6DGQ5</accession>
<evidence type="ECO:0000256" key="9">
    <source>
        <dbReference type="ARBA" id="ARBA00023277"/>
    </source>
</evidence>
<reference evidence="13 14" key="1">
    <citation type="submission" date="2024-09" db="EMBL/GenBank/DDBJ databases">
        <authorList>
            <person name="Sun Q."/>
            <person name="Mori K."/>
        </authorList>
    </citation>
    <scope>NUCLEOTIDE SEQUENCE [LARGE SCALE GENOMIC DNA]</scope>
    <source>
        <strain evidence="13 14">CCM 7759</strain>
    </source>
</reference>
<feature type="domain" description="Galactose-1-phosphate uridyl transferase N-terminal" evidence="11">
    <location>
        <begin position="64"/>
        <end position="237"/>
    </location>
</feature>
<gene>
    <name evidence="10" type="primary">galT</name>
    <name evidence="13" type="ORF">ACFFK0_05050</name>
</gene>
<dbReference type="EC" id="2.7.7.12" evidence="10"/>
<name>A0ABV6DGQ5_9BACL</name>
<evidence type="ECO:0000256" key="2">
    <source>
        <dbReference type="ARBA" id="ARBA00004496"/>
    </source>
</evidence>
<keyword evidence="6 10" id="KW-0808">Transferase</keyword>
<keyword evidence="8 10" id="KW-0299">Galactose metabolism</keyword>
<evidence type="ECO:0000256" key="3">
    <source>
        <dbReference type="ARBA" id="ARBA00004947"/>
    </source>
</evidence>
<sequence length="528" mass="58367">MDRELRAGLAIERLLQFGVQRGLLELLDTVPVRNALLDLFELAEPYAGEVPEEQLDSPVEALNELLDAAVGTKLLPEDTLTYRDLLDARIMGLLMPRQSEVANRFWATAKSVGVESATEAFYGMSINSHYIMMDRLQRNQYWLTATDYGQLEITVNLSRPEKDPKEIALLKTLKSSHYPKCLLCLENVGYAGRLNHPARQNHRVVPLQLDGDTWYLQYSPYVYYNEHCIVFYQHHSPMKISAETFYRLLDFVEQFPHYFIGSNADLPIVGGSILDHDHFQGGRHAFPMAKAPVEVLLRSEKYPAVKAGIVKWPMSVLRLSSYNKEQLLKLAIEVLNTWKGYSDPSVDVLAFSEAGSGGEGGAGAGQVPHNTVTPIARINPSGEFELDLVLRNNRTSAEHPDGIFHPHRELHHIKKENIGLIEVMGLAVLPGRLKGELEAIAGVLTGAAPLEAGALADAGHPLHKHAAWIDALVSEHGTGLSADAAAALLQQEVGAKFLQVLEHAGVYKRDVQGQAAFLRFAETLGLKG</sequence>
<dbReference type="InterPro" id="IPR000766">
    <property type="entry name" value="GalP_uridyl_Trfase_II"/>
</dbReference>
<dbReference type="GO" id="GO:0016779">
    <property type="term" value="F:nucleotidyltransferase activity"/>
    <property type="evidence" value="ECO:0007669"/>
    <property type="project" value="UniProtKB-KW"/>
</dbReference>
<evidence type="ECO:0000256" key="10">
    <source>
        <dbReference type="HAMAP-Rule" id="MF_00571"/>
    </source>
</evidence>
<protein>
    <recommendedName>
        <fullName evidence="10">Galactose-1-phosphate uridylyltransferase</fullName>
        <shortName evidence="10">Gal-1-P uridylyltransferase</shortName>
        <ecNumber evidence="10">2.7.7.12</ecNumber>
    </recommendedName>
    <alternativeName>
        <fullName evidence="10">UDP-glucose--hexose-1-phosphate uridylyltransferase</fullName>
    </alternativeName>
</protein>
<dbReference type="PANTHER" id="PTHR39191:SF1">
    <property type="entry name" value="DUF4922 DOMAIN-CONTAINING PROTEIN"/>
    <property type="match status" value="1"/>
</dbReference>
<dbReference type="Proteomes" id="UP001589776">
    <property type="component" value="Unassembled WGS sequence"/>
</dbReference>
<keyword evidence="7 10" id="KW-0548">Nucleotidyltransferase</keyword>
<comment type="similarity">
    <text evidence="4 10">Belongs to the galactose-1-phosphate uridylyltransferase type 2 family.</text>
</comment>
<dbReference type="NCBIfam" id="NF003629">
    <property type="entry name" value="PRK05270.1-2"/>
    <property type="match status" value="1"/>
</dbReference>